<dbReference type="AlphaFoldDB" id="A0A699ZY37"/>
<dbReference type="GO" id="GO:0016746">
    <property type="term" value="F:acyltransferase activity"/>
    <property type="evidence" value="ECO:0007669"/>
    <property type="project" value="InterPro"/>
</dbReference>
<accession>A0A699ZY37</accession>
<protein>
    <recommendedName>
        <fullName evidence="8">Beta-ketoacyl-[acyl-carrier-protein] synthase III C-terminal domain-containing protein</fullName>
    </recommendedName>
</protein>
<dbReference type="PANTHER" id="PTHR43091">
    <property type="entry name" value="3-OXOACYL-[ACYL-CARRIER-PROTEIN] SYNTHASE"/>
    <property type="match status" value="1"/>
</dbReference>
<name>A0A699ZY37_HAELA</name>
<evidence type="ECO:0000256" key="6">
    <source>
        <dbReference type="ARBA" id="ARBA00023160"/>
    </source>
</evidence>
<keyword evidence="6" id="KW-0275">Fatty acid biosynthesis</keyword>
<keyword evidence="3" id="KW-0808">Transferase</keyword>
<evidence type="ECO:0000256" key="5">
    <source>
        <dbReference type="ARBA" id="ARBA00023098"/>
    </source>
</evidence>
<evidence type="ECO:0000256" key="3">
    <source>
        <dbReference type="ARBA" id="ARBA00022679"/>
    </source>
</evidence>
<dbReference type="EMBL" id="BLLF01003453">
    <property type="protein sequence ID" value="GFH27381.1"/>
    <property type="molecule type" value="Genomic_DNA"/>
</dbReference>
<evidence type="ECO:0000313" key="10">
    <source>
        <dbReference type="Proteomes" id="UP000485058"/>
    </source>
</evidence>
<dbReference type="SUPFAM" id="SSF53901">
    <property type="entry name" value="Thiolase-like"/>
    <property type="match status" value="1"/>
</dbReference>
<feature type="non-terminal residue" evidence="9">
    <location>
        <position position="1"/>
    </location>
</feature>
<evidence type="ECO:0000256" key="7">
    <source>
        <dbReference type="SAM" id="Phobius"/>
    </source>
</evidence>
<dbReference type="GO" id="GO:0006633">
    <property type="term" value="P:fatty acid biosynthetic process"/>
    <property type="evidence" value="ECO:0007669"/>
    <property type="project" value="UniProtKB-KW"/>
</dbReference>
<feature type="domain" description="Beta-ketoacyl-[acyl-carrier-protein] synthase III C-terminal" evidence="8">
    <location>
        <begin position="1"/>
        <end position="72"/>
    </location>
</feature>
<keyword evidence="7" id="KW-0472">Membrane</keyword>
<dbReference type="Pfam" id="PF08541">
    <property type="entry name" value="ACP_syn_III_C"/>
    <property type="match status" value="1"/>
</dbReference>
<dbReference type="Gene3D" id="3.40.47.10">
    <property type="match status" value="1"/>
</dbReference>
<dbReference type="InterPro" id="IPR016039">
    <property type="entry name" value="Thiolase-like"/>
</dbReference>
<evidence type="ECO:0000259" key="8">
    <source>
        <dbReference type="Pfam" id="PF08541"/>
    </source>
</evidence>
<sequence length="73" mass="7693">ANKRILDSVAERLGLPPDRVVSNLAEYGNTSAGSIPLALDEAVRDKRIKQGDVVAMAGFGAGLTWAASIVRWG</sequence>
<evidence type="ECO:0000313" key="9">
    <source>
        <dbReference type="EMBL" id="GFH27381.1"/>
    </source>
</evidence>
<dbReference type="InterPro" id="IPR013747">
    <property type="entry name" value="ACP_syn_III_C"/>
</dbReference>
<organism evidence="9 10">
    <name type="scientific">Haematococcus lacustris</name>
    <name type="common">Green alga</name>
    <name type="synonym">Haematococcus pluvialis</name>
    <dbReference type="NCBI Taxonomy" id="44745"/>
    <lineage>
        <taxon>Eukaryota</taxon>
        <taxon>Viridiplantae</taxon>
        <taxon>Chlorophyta</taxon>
        <taxon>core chlorophytes</taxon>
        <taxon>Chlorophyceae</taxon>
        <taxon>CS clade</taxon>
        <taxon>Chlamydomonadales</taxon>
        <taxon>Haematococcaceae</taxon>
        <taxon>Haematococcus</taxon>
    </lineage>
</organism>
<comment type="caution">
    <text evidence="9">The sequence shown here is derived from an EMBL/GenBank/DDBJ whole genome shotgun (WGS) entry which is preliminary data.</text>
</comment>
<feature type="transmembrane region" description="Helical" evidence="7">
    <location>
        <begin position="53"/>
        <end position="72"/>
    </location>
</feature>
<gene>
    <name evidence="9" type="ORF">HaLaN_25691</name>
</gene>
<keyword evidence="5" id="KW-0443">Lipid metabolism</keyword>
<dbReference type="PANTHER" id="PTHR43091:SF1">
    <property type="entry name" value="BETA-KETOACYL-[ACYL-CARRIER-PROTEIN] SYNTHASE III, CHLOROPLASTIC"/>
    <property type="match status" value="1"/>
</dbReference>
<keyword evidence="7" id="KW-0812">Transmembrane</keyword>
<keyword evidence="7" id="KW-1133">Transmembrane helix</keyword>
<reference evidence="9 10" key="1">
    <citation type="submission" date="2020-02" db="EMBL/GenBank/DDBJ databases">
        <title>Draft genome sequence of Haematococcus lacustris strain NIES-144.</title>
        <authorList>
            <person name="Morimoto D."/>
            <person name="Nakagawa S."/>
            <person name="Yoshida T."/>
            <person name="Sawayama S."/>
        </authorList>
    </citation>
    <scope>NUCLEOTIDE SEQUENCE [LARGE SCALE GENOMIC DNA]</scope>
    <source>
        <strain evidence="9 10">NIES-144</strain>
    </source>
</reference>
<evidence type="ECO:0000256" key="2">
    <source>
        <dbReference type="ARBA" id="ARBA00022516"/>
    </source>
</evidence>
<keyword evidence="2" id="KW-0444">Lipid biosynthesis</keyword>
<evidence type="ECO:0000256" key="4">
    <source>
        <dbReference type="ARBA" id="ARBA00022832"/>
    </source>
</evidence>
<comment type="similarity">
    <text evidence="1">Belongs to the thiolase-like superfamily. FabH family.</text>
</comment>
<dbReference type="Proteomes" id="UP000485058">
    <property type="component" value="Unassembled WGS sequence"/>
</dbReference>
<proteinExistence type="inferred from homology"/>
<keyword evidence="10" id="KW-1185">Reference proteome</keyword>
<keyword evidence="4" id="KW-0276">Fatty acid metabolism</keyword>
<evidence type="ECO:0000256" key="1">
    <source>
        <dbReference type="ARBA" id="ARBA00008642"/>
    </source>
</evidence>